<dbReference type="Gene3D" id="1.25.40.10">
    <property type="entry name" value="Tetratricopeptide repeat domain"/>
    <property type="match status" value="2"/>
</dbReference>
<comment type="caution">
    <text evidence="4">The sequence shown here is derived from an EMBL/GenBank/DDBJ whole genome shotgun (WGS) entry which is preliminary data.</text>
</comment>
<keyword evidence="5" id="KW-1185">Reference proteome</keyword>
<feature type="region of interest" description="Disordered" evidence="3">
    <location>
        <begin position="315"/>
        <end position="385"/>
    </location>
</feature>
<dbReference type="PANTHER" id="PTHR15502:SF7">
    <property type="entry name" value="CALCINEURIN-BINDING PROTEIN CABIN-1"/>
    <property type="match status" value="1"/>
</dbReference>
<dbReference type="SUPFAM" id="SSF48452">
    <property type="entry name" value="TPR-like"/>
    <property type="match status" value="2"/>
</dbReference>
<dbReference type="InterPro" id="IPR033053">
    <property type="entry name" value="Hir3/CABIN1"/>
</dbReference>
<evidence type="ECO:0000256" key="3">
    <source>
        <dbReference type="SAM" id="MobiDB-lite"/>
    </source>
</evidence>
<gene>
    <name evidence="4" type="primary">g9934</name>
    <name evidence="4" type="ORF">VP750_LOCUS8943</name>
</gene>
<accession>A0ABP1G4H5</accession>
<dbReference type="PANTHER" id="PTHR15502">
    <property type="entry name" value="CALCINEURIN-BINDING PROTEIN CABIN 1-RELATED"/>
    <property type="match status" value="1"/>
</dbReference>
<feature type="compositionally biased region" description="Basic and acidic residues" evidence="3">
    <location>
        <begin position="365"/>
        <end position="378"/>
    </location>
</feature>
<proteinExistence type="predicted"/>
<feature type="compositionally biased region" description="Basic and acidic residues" evidence="3">
    <location>
        <begin position="2065"/>
        <end position="2082"/>
    </location>
</feature>
<sequence>MGFAALNAAAHQGKQNRVRETLEAQESRIADTYAAGLRLAEEGRRSEALVVFEGLLNQTLTHTGGKAASISAASASQLRYLVLRNLASLLAGEDASAPRALSLYAQALMLDEGDSVVWNHMGTLAAELGRWGVARTVFEHGLQQHPKHAVMTEKLAEVQVQLGDWQAAQPVLARILAKDPTHPRALQLQAAAELAQVGTAMDPPASPFRKQVAAPELPSRQHDGPLILSVSSPTWSALLRAVATALTGPRQLQGQIERQSLRGIEIKLPLEQSSGALTRVSEDGADIMQVDSAPMATELQQQPEHAEQSLVVSGISSQVEHPASSEVALTAEPTGQASMQRKEAQHAAEKSGHEAGRHPPARVSRRLEARREGHHPDTDDAGEGEEVNIIAELRPFLPHEPPLITTAPSTAADVPDMNQDLEKAAPSGMQDAAAEQQAVRAYVGSNGRAASLHAAGTALLKALPQEHQQRWTRDTAERALALASALGSTWRPEGEIALLLAELGLDAADAVADGRVPAPGQHKNTQPKAQVGSDSMPASNERKAKAAPRRKGAEHAAVAKLLAHTEENLGHHLMSRILQDSESLGMAENFAKQSVRHLWALARTAEMRRNFGVAAKHYAACLKQLQDWEAQHQGSDCQSISLPHFSSGLVISTSAAQGKLNSLRSHQVMEAARAHCEGGRADLVITELAPLLLDEDGVAGKGPLSRPKSILEGLQVLQDAAVALKNASCELSCRLVALKWLLPPIPKHVCDKLGLHSAPASGPPPTAMGDLQKPFRSIAVEAMADLAEFVAVHSRAGDLAALATSAAELPGLLQHVQWQAAVLLEAAFWSLCGSHAQVAGHAKKTMNVKMTARQTALLAACMGFCAMRQLQLASQPPSFHTVALEERMLANVASYLARRDILDLQRGAFVRLALGRFSHSLSVLKGLTPDGEAAREELVMRLSSNLARCLQILFGVTLPDRNVEWGAAHGEVAEDLGLQNRDECIEVWQHIKPYAESLEKDSKALGRLQGVLGAIQKHFKTPPASVLEAWDPAKLLDSMPFDKSDVYSSTNTDLIEQLLQQPGELHTEVAGDLHAAIHCSLHGLLDIIKPDIDAALKFGEGLSLEDKGAEVTASVASLAAYDLRYNPRSLRSWDSLANTYKEAASNILNEAAQAYSVGEFQEREDLKTRFATYQRRALWASLAARQVAADASMADDAAILDEQIGNILYEELQNAPPFSDQLSVAVEPHTKTGLVQNAAQAYRKAWSGLPDEWLYACYSGKLQAKLGAPPEDWLSCMAKAVHLSVLHVGGLVEPFYQLHSLRLKLLLKAQPTLAELEAITRYCSQESAADEVAAAFSGIIPGGVSQAKRILMDDCVAAMRFCLECDKQYHKASFQIGRALAAQGRNEEAVQQLQSLFSARNRFCINIWEIQGGSQAKSPTASEASAKDSMSVDSDDRLWSRQPGSMAGNGLDETYRKFAAARRKYMLLYFQLLQSTGRLDVLLAGHAFLQSTAWGSPAMMIDLARISLARCVIGAASRMMRHRMQIVDSSPLQPEQALEEHLQLCFTLYTEHLLGPEAGFSAADTLNLLPDTPQEEQDAVAWALKEGFWLAAQQWIAFLRGHGKINRLYDLLFALRKHFKMLRSAPEDVQALASLATADMALAIDRRLNRLGAPPYQSGSSAAAAKHPLETEDGSSLPGTPAAPIMPGQHPAPAALAAASAAAASTAPPANSAAPAPSAVAAMGTAQYIIVLQRLDLSEALVATLAPHMPQILLHLLPGNDGERRALQTLLLSGYDLSATLGPHFVQQLKAGVQRNAYVCMQLLSAVTGQAGNPGSAAGPSAAVPAAQQVVSPSQAAAVHVKAQPPQPAQTSAVLLGEAQAADSNAASPGEGGIMADEAVHASQHPIAAASAQGVPVALEPGRGAAAASVSLAVQTAPVPQQSQMAEESIPESASPAAQGCREMESSAERREEAFELMRYSRYLHKSAMNRLPEQQDQTPAVREGLAKIDGNMVRAYVLYLKLAGLESRVGPCVRAVDAATGYEELAKALKQASPAKAARGARERPGPGASTDREDAATAVGPGHDGEDLPAKRRRRDFACD</sequence>
<name>A0ABP1G4H5_9CHLO</name>
<dbReference type="Proteomes" id="UP001497392">
    <property type="component" value="Unassembled WGS sequence"/>
</dbReference>
<dbReference type="EMBL" id="CAXHTA020000017">
    <property type="protein sequence ID" value="CAL5227037.1"/>
    <property type="molecule type" value="Genomic_DNA"/>
</dbReference>
<feature type="compositionally biased region" description="Basic and acidic residues" evidence="3">
    <location>
        <begin position="2041"/>
        <end position="2057"/>
    </location>
</feature>
<dbReference type="Pfam" id="PF14559">
    <property type="entry name" value="TPR_19"/>
    <property type="match status" value="1"/>
</dbReference>
<feature type="region of interest" description="Disordered" evidence="3">
    <location>
        <begin position="1655"/>
        <end position="1689"/>
    </location>
</feature>
<evidence type="ECO:0000313" key="5">
    <source>
        <dbReference type="Proteomes" id="UP001497392"/>
    </source>
</evidence>
<evidence type="ECO:0000256" key="1">
    <source>
        <dbReference type="ARBA" id="ARBA00004123"/>
    </source>
</evidence>
<evidence type="ECO:0000313" key="4">
    <source>
        <dbReference type="EMBL" id="CAL5227037.1"/>
    </source>
</evidence>
<feature type="compositionally biased region" description="Basic and acidic residues" evidence="3">
    <location>
        <begin position="340"/>
        <end position="357"/>
    </location>
</feature>
<evidence type="ECO:0000256" key="2">
    <source>
        <dbReference type="ARBA" id="ARBA00023242"/>
    </source>
</evidence>
<keyword evidence="2" id="KW-0539">Nucleus</keyword>
<reference evidence="4 5" key="1">
    <citation type="submission" date="2024-06" db="EMBL/GenBank/DDBJ databases">
        <authorList>
            <person name="Kraege A."/>
            <person name="Thomma B."/>
        </authorList>
    </citation>
    <scope>NUCLEOTIDE SEQUENCE [LARGE SCALE GENOMIC DNA]</scope>
</reference>
<dbReference type="InterPro" id="IPR011990">
    <property type="entry name" value="TPR-like_helical_dom_sf"/>
</dbReference>
<feature type="compositionally biased region" description="Polar residues" evidence="3">
    <location>
        <begin position="522"/>
        <end position="538"/>
    </location>
</feature>
<comment type="subcellular location">
    <subcellularLocation>
        <location evidence="1">Nucleus</location>
    </subcellularLocation>
</comment>
<feature type="region of interest" description="Disordered" evidence="3">
    <location>
        <begin position="514"/>
        <end position="551"/>
    </location>
</feature>
<feature type="region of interest" description="Disordered" evidence="3">
    <location>
        <begin position="2032"/>
        <end position="2082"/>
    </location>
</feature>
<protein>
    <submittedName>
        <fullName evidence="4">G9934 protein</fullName>
    </submittedName>
</protein>
<organism evidence="4 5">
    <name type="scientific">Coccomyxa viridis</name>
    <dbReference type="NCBI Taxonomy" id="1274662"/>
    <lineage>
        <taxon>Eukaryota</taxon>
        <taxon>Viridiplantae</taxon>
        <taxon>Chlorophyta</taxon>
        <taxon>core chlorophytes</taxon>
        <taxon>Trebouxiophyceae</taxon>
        <taxon>Trebouxiophyceae incertae sedis</taxon>
        <taxon>Coccomyxaceae</taxon>
        <taxon>Coccomyxa</taxon>
    </lineage>
</organism>
<feature type="region of interest" description="Disordered" evidence="3">
    <location>
        <begin position="1416"/>
        <end position="1437"/>
    </location>
</feature>